<sequence>MVVFDLWHKTKYKYEHGASFCHNLATLKPKNFKGQELLDYSLEISPLPTEISEHVDFFGNTVATFSIQEHHEELIVISRSKIARDFNAQVSQEDVNTRDNVTVGDALKLLKGVAHDIIDARQFVLFSPLISKTTPEIKKYAEVSFKPKRSLYEAAHELMQRIFIDFDFVSGFTNIATPLDEVMKAKKGVCQDFAQVAIACVRSIGLPARYVSGYIETLPPEGKEKLIGTDASHAWFSVFIPSHGWVDFDPTNNQIPKDQHIVVAHGRDYYDVPPLKGVIYSTGKNDMEISVDLRPAKESGLQQQTQKQ</sequence>
<reference evidence="1" key="1">
    <citation type="submission" date="2021-05" db="EMBL/GenBank/DDBJ databases">
        <title>Draft genomes of bacteria isolated from model marine particles.</title>
        <authorList>
            <person name="Datta M.S."/>
            <person name="Schwartzman J.A."/>
            <person name="Enke T.N."/>
            <person name="Saavedra J."/>
            <person name="Cermak N."/>
            <person name="Cordero O.X."/>
        </authorList>
    </citation>
    <scope>NUCLEOTIDE SEQUENCE</scope>
    <source>
        <strain evidence="1">I2M19</strain>
    </source>
</reference>
<evidence type="ECO:0000313" key="1">
    <source>
        <dbReference type="EMBL" id="MBU2951101.1"/>
    </source>
</evidence>
<name>A0ACC5U9X6_9FLAO</name>
<accession>A0ACC5U9X6</accession>
<dbReference type="EMBL" id="JAHKPD010000014">
    <property type="protein sequence ID" value="MBU2951101.1"/>
    <property type="molecule type" value="Genomic_DNA"/>
</dbReference>
<protein>
    <submittedName>
        <fullName evidence="1">Transglutaminase family protein</fullName>
    </submittedName>
</protein>
<evidence type="ECO:0000313" key="2">
    <source>
        <dbReference type="Proteomes" id="UP001647509"/>
    </source>
</evidence>
<organism evidence="1 2">
    <name type="scientific">Pseudotamlana agarivorans</name>
    <dbReference type="NCBI Taxonomy" id="481183"/>
    <lineage>
        <taxon>Bacteria</taxon>
        <taxon>Pseudomonadati</taxon>
        <taxon>Bacteroidota</taxon>
        <taxon>Flavobacteriia</taxon>
        <taxon>Flavobacteriales</taxon>
        <taxon>Flavobacteriaceae</taxon>
        <taxon>Pseudotamlana</taxon>
    </lineage>
</organism>
<gene>
    <name evidence="1" type="ORF">KO493_10380</name>
</gene>
<comment type="caution">
    <text evidence="1">The sequence shown here is derived from an EMBL/GenBank/DDBJ whole genome shotgun (WGS) entry which is preliminary data.</text>
</comment>
<dbReference type="Proteomes" id="UP001647509">
    <property type="component" value="Unassembled WGS sequence"/>
</dbReference>
<keyword evidence="2" id="KW-1185">Reference proteome</keyword>
<proteinExistence type="predicted"/>